<gene>
    <name evidence="3" type="ORF">ACFPO9_10745</name>
</gene>
<dbReference type="CDD" id="cd07817">
    <property type="entry name" value="SRPBCC_8"/>
    <property type="match status" value="1"/>
</dbReference>
<proteinExistence type="inferred from homology"/>
<dbReference type="InterPro" id="IPR023393">
    <property type="entry name" value="START-like_dom_sf"/>
</dbReference>
<accession>A0ABW0RZA8</accession>
<evidence type="ECO:0000259" key="2">
    <source>
        <dbReference type="Pfam" id="PF03364"/>
    </source>
</evidence>
<dbReference type="Proteomes" id="UP001596086">
    <property type="component" value="Unassembled WGS sequence"/>
</dbReference>
<evidence type="ECO:0000256" key="1">
    <source>
        <dbReference type="ARBA" id="ARBA00008918"/>
    </source>
</evidence>
<sequence length="415" mass="43831">MQRLPTTSTTTTDTGLELAKWLGGAAAGALLMYMLDPDRGGARRAQSAAAVRNAGSRTSSALGNVWHGASSRMGAAADDAIEAAKPDGSIGSAISSALSTARDAMSRAASAAGDLAEDAISKAKSSADELHDSDTFSTARSSVSKAVSHAADSAVDFYDDTRKSAGRLGKRMAEEVRGDGEGAWSPTMRNTALVGGGLLALLGVMRRSPLSAVLGLAGAALLARGAANQPLRTLAGRGAAGLGMGKDLARKLSMDQTIDFEKTIHIEASPDDVYQQFANYENFPRYMSHVTEVRDLGHRRSHWSVKGPGGSKFEWNSVLTEQSRPNRLAWRSEAGAEIPNSGSIQFERHRGGTLVTVRMCYTPPAGALGHGLALLLGSDPKSRMDEDLARMRAHIERGSLPREAAQSSWTSRFLH</sequence>
<name>A0ABW0RZA8_9BURK</name>
<reference evidence="4" key="1">
    <citation type="journal article" date="2019" name="Int. J. Syst. Evol. Microbiol.">
        <title>The Global Catalogue of Microorganisms (GCM) 10K type strain sequencing project: providing services to taxonomists for standard genome sequencing and annotation.</title>
        <authorList>
            <consortium name="The Broad Institute Genomics Platform"/>
            <consortium name="The Broad Institute Genome Sequencing Center for Infectious Disease"/>
            <person name="Wu L."/>
            <person name="Ma J."/>
        </authorList>
    </citation>
    <scope>NUCLEOTIDE SEQUENCE [LARGE SCALE GENOMIC DNA]</scope>
    <source>
        <strain evidence="4">CGMCC 4.5798</strain>
    </source>
</reference>
<feature type="domain" description="Coenzyme Q-binding protein COQ10 START" evidence="2">
    <location>
        <begin position="266"/>
        <end position="388"/>
    </location>
</feature>
<dbReference type="PANTHER" id="PTHR33824">
    <property type="entry name" value="POLYKETIDE CYCLASE/DEHYDRASE AND LIPID TRANSPORT SUPERFAMILY PROTEIN"/>
    <property type="match status" value="1"/>
</dbReference>
<protein>
    <submittedName>
        <fullName evidence="3">SRPBCC family protein</fullName>
    </submittedName>
</protein>
<organism evidence="3 4">
    <name type="scientific">Massilia aerilata</name>
    <dbReference type="NCBI Taxonomy" id="453817"/>
    <lineage>
        <taxon>Bacteria</taxon>
        <taxon>Pseudomonadati</taxon>
        <taxon>Pseudomonadota</taxon>
        <taxon>Betaproteobacteria</taxon>
        <taxon>Burkholderiales</taxon>
        <taxon>Oxalobacteraceae</taxon>
        <taxon>Telluria group</taxon>
        <taxon>Massilia</taxon>
    </lineage>
</organism>
<comment type="similarity">
    <text evidence="1">Belongs to the ribosome association toxin RatA family.</text>
</comment>
<dbReference type="EMBL" id="JBHSMZ010000006">
    <property type="protein sequence ID" value="MFC5548995.1"/>
    <property type="molecule type" value="Genomic_DNA"/>
</dbReference>
<dbReference type="InterPro" id="IPR047137">
    <property type="entry name" value="ORF3"/>
</dbReference>
<dbReference type="InterPro" id="IPR005031">
    <property type="entry name" value="COQ10_START"/>
</dbReference>
<comment type="caution">
    <text evidence="3">The sequence shown here is derived from an EMBL/GenBank/DDBJ whole genome shotgun (WGS) entry which is preliminary data.</text>
</comment>
<keyword evidence="4" id="KW-1185">Reference proteome</keyword>
<evidence type="ECO:0000313" key="3">
    <source>
        <dbReference type="EMBL" id="MFC5548995.1"/>
    </source>
</evidence>
<dbReference type="Pfam" id="PF03364">
    <property type="entry name" value="Polyketide_cyc"/>
    <property type="match status" value="1"/>
</dbReference>
<evidence type="ECO:0000313" key="4">
    <source>
        <dbReference type="Proteomes" id="UP001596086"/>
    </source>
</evidence>
<dbReference type="PANTHER" id="PTHR33824:SF7">
    <property type="entry name" value="POLYKETIDE CYCLASE_DEHYDRASE AND LIPID TRANSPORT SUPERFAMILY PROTEIN"/>
    <property type="match status" value="1"/>
</dbReference>
<dbReference type="RefSeq" id="WP_379770416.1">
    <property type="nucleotide sequence ID" value="NZ_JBHSMZ010000006.1"/>
</dbReference>
<dbReference type="SUPFAM" id="SSF55961">
    <property type="entry name" value="Bet v1-like"/>
    <property type="match status" value="1"/>
</dbReference>
<dbReference type="Gene3D" id="3.30.530.20">
    <property type="match status" value="1"/>
</dbReference>